<dbReference type="Proteomes" id="UP000284598">
    <property type="component" value="Unassembled WGS sequence"/>
</dbReference>
<evidence type="ECO:0000313" key="2">
    <source>
        <dbReference type="Proteomes" id="UP000284598"/>
    </source>
</evidence>
<evidence type="ECO:0000313" key="1">
    <source>
        <dbReference type="EMBL" id="RHA54398.1"/>
    </source>
</evidence>
<dbReference type="AlphaFoldDB" id="A0A413RZP9"/>
<reference evidence="1 2" key="1">
    <citation type="submission" date="2018-08" db="EMBL/GenBank/DDBJ databases">
        <title>A genome reference for cultivated species of the human gut microbiota.</title>
        <authorList>
            <person name="Zou Y."/>
            <person name="Xue W."/>
            <person name="Luo G."/>
        </authorList>
    </citation>
    <scope>NUCLEOTIDE SEQUENCE [LARGE SCALE GENOMIC DNA]</scope>
    <source>
        <strain evidence="1 2">AM43-2</strain>
    </source>
</reference>
<dbReference type="EMBL" id="QSFO01000007">
    <property type="protein sequence ID" value="RHA54398.1"/>
    <property type="molecule type" value="Genomic_DNA"/>
</dbReference>
<gene>
    <name evidence="1" type="ORF">DW929_06845</name>
</gene>
<name>A0A413RZP9_9FIRM</name>
<sequence>MCEVVELIYKYGIGEHVYIVENGMHIKEVVIVNISSGFYQVCFTDKRGSIKLRESRLYKTISEAAANNSAAKNELNKLQKKKTYRSPYDYECGFY</sequence>
<organism evidence="1 2">
    <name type="scientific">Eubacterium ventriosum</name>
    <dbReference type="NCBI Taxonomy" id="39496"/>
    <lineage>
        <taxon>Bacteria</taxon>
        <taxon>Bacillati</taxon>
        <taxon>Bacillota</taxon>
        <taxon>Clostridia</taxon>
        <taxon>Eubacteriales</taxon>
        <taxon>Eubacteriaceae</taxon>
        <taxon>Eubacterium</taxon>
    </lineage>
</organism>
<protein>
    <submittedName>
        <fullName evidence="1">Uncharacterized protein</fullName>
    </submittedName>
</protein>
<accession>A0A413RZP9</accession>
<comment type="caution">
    <text evidence="1">The sequence shown here is derived from an EMBL/GenBank/DDBJ whole genome shotgun (WGS) entry which is preliminary data.</text>
</comment>
<proteinExistence type="predicted"/>